<evidence type="ECO:0000259" key="10">
    <source>
        <dbReference type="SMART" id="SM00765"/>
    </source>
</evidence>
<dbReference type="InterPro" id="IPR011106">
    <property type="entry name" value="MANSC_N"/>
</dbReference>
<evidence type="ECO:0000313" key="12">
    <source>
        <dbReference type="Proteomes" id="UP000233100"/>
    </source>
</evidence>
<proteinExistence type="predicted"/>
<keyword evidence="2 9" id="KW-0812">Transmembrane</keyword>
<dbReference type="Gene3D" id="4.10.400.10">
    <property type="entry name" value="Low-density Lipoprotein Receptor"/>
    <property type="match status" value="1"/>
</dbReference>
<dbReference type="SMART" id="SM00765">
    <property type="entry name" value="MANEC"/>
    <property type="match status" value="1"/>
</dbReference>
<feature type="region of interest" description="Disordered" evidence="8">
    <location>
        <begin position="238"/>
        <end position="262"/>
    </location>
</feature>
<dbReference type="GeneTree" id="ENSGT00940000161275"/>
<dbReference type="SUPFAM" id="SSF57424">
    <property type="entry name" value="LDL receptor-like module"/>
    <property type="match status" value="1"/>
</dbReference>
<dbReference type="AlphaFoldDB" id="A0A7N9IAE6"/>
<feature type="region of interest" description="Disordered" evidence="8">
    <location>
        <begin position="432"/>
        <end position="478"/>
    </location>
</feature>
<feature type="disulfide bond" evidence="7">
    <location>
        <begin position="361"/>
        <end position="373"/>
    </location>
</feature>
<evidence type="ECO:0000313" key="11">
    <source>
        <dbReference type="Ensembl" id="ENSMFAP00000048275.1"/>
    </source>
</evidence>
<evidence type="ECO:0000256" key="7">
    <source>
        <dbReference type="PROSITE-ProRule" id="PRU00124"/>
    </source>
</evidence>
<dbReference type="InterPro" id="IPR002172">
    <property type="entry name" value="LDrepeatLR_classA_rpt"/>
</dbReference>
<dbReference type="GO" id="GO:0016020">
    <property type="term" value="C:membrane"/>
    <property type="evidence" value="ECO:0007669"/>
    <property type="project" value="UniProtKB-SubCell"/>
</dbReference>
<dbReference type="PANTHER" id="PTHR46876:SF1">
    <property type="entry name" value="LOW-DENSITY LIPOPROTEIN RECEPTOR-RELATED PROTEIN 11"/>
    <property type="match status" value="1"/>
</dbReference>
<feature type="region of interest" description="Disordered" evidence="8">
    <location>
        <begin position="96"/>
        <end position="143"/>
    </location>
</feature>
<evidence type="ECO:0000256" key="3">
    <source>
        <dbReference type="ARBA" id="ARBA00022989"/>
    </source>
</evidence>
<keyword evidence="4 9" id="KW-0472">Membrane</keyword>
<dbReference type="FunFam" id="4.10.400.10:FF:000067">
    <property type="entry name" value="Serine peptidase inhibitor, Kunitz type 1"/>
    <property type="match status" value="1"/>
</dbReference>
<dbReference type="Proteomes" id="UP000233100">
    <property type="component" value="Chromosome 4"/>
</dbReference>
<reference evidence="11" key="3">
    <citation type="submission" date="2025-09" db="UniProtKB">
        <authorList>
            <consortium name="Ensembl"/>
        </authorList>
    </citation>
    <scope>IDENTIFICATION</scope>
</reference>
<evidence type="ECO:0000256" key="9">
    <source>
        <dbReference type="SAM" id="Phobius"/>
    </source>
</evidence>
<reference evidence="11 12" key="1">
    <citation type="submission" date="2013-03" db="EMBL/GenBank/DDBJ databases">
        <authorList>
            <person name="Warren W."/>
            <person name="Wilson R.K."/>
        </authorList>
    </citation>
    <scope>NUCLEOTIDE SEQUENCE</scope>
</reference>
<protein>
    <submittedName>
        <fullName evidence="11">LDL receptor related protein 11</fullName>
    </submittedName>
</protein>
<feature type="compositionally biased region" description="Low complexity" evidence="8">
    <location>
        <begin position="133"/>
        <end position="143"/>
    </location>
</feature>
<feature type="transmembrane region" description="Helical" evidence="9">
    <location>
        <begin position="503"/>
        <end position="526"/>
    </location>
</feature>
<feature type="compositionally biased region" description="Low complexity" evidence="8">
    <location>
        <begin position="26"/>
        <end position="36"/>
    </location>
</feature>
<dbReference type="PROSITE" id="PS50068">
    <property type="entry name" value="LDLRA_2"/>
    <property type="match status" value="1"/>
</dbReference>
<dbReference type="GO" id="GO:0051219">
    <property type="term" value="F:phosphoprotein binding"/>
    <property type="evidence" value="ECO:0007669"/>
    <property type="project" value="Ensembl"/>
</dbReference>
<dbReference type="PANTHER" id="PTHR46876">
    <property type="entry name" value="LOW-DENSITY LIPOPROTEIN RECEPTOR-RELATED PROTEIN 11"/>
    <property type="match status" value="1"/>
</dbReference>
<dbReference type="InterPro" id="IPR036055">
    <property type="entry name" value="LDL_receptor-like_sf"/>
</dbReference>
<evidence type="ECO:0000256" key="2">
    <source>
        <dbReference type="ARBA" id="ARBA00022692"/>
    </source>
</evidence>
<dbReference type="SMART" id="SM00192">
    <property type="entry name" value="LDLa"/>
    <property type="match status" value="1"/>
</dbReference>
<dbReference type="Ensembl" id="ENSMFAT00000078928.1">
    <property type="protein sequence ID" value="ENSMFAP00000048275.1"/>
    <property type="gene ID" value="ENSMFAG00000058722.1"/>
</dbReference>
<keyword evidence="12" id="KW-1185">Reference proteome</keyword>
<feature type="disulfide bond" evidence="7">
    <location>
        <begin position="380"/>
        <end position="395"/>
    </location>
</feature>
<organism evidence="11 12">
    <name type="scientific">Macaca fascicularis</name>
    <name type="common">Crab-eating macaque</name>
    <name type="synonym">Cynomolgus monkey</name>
    <dbReference type="NCBI Taxonomy" id="9541"/>
    <lineage>
        <taxon>Eukaryota</taxon>
        <taxon>Metazoa</taxon>
        <taxon>Chordata</taxon>
        <taxon>Craniata</taxon>
        <taxon>Vertebrata</taxon>
        <taxon>Euteleostomi</taxon>
        <taxon>Mammalia</taxon>
        <taxon>Eutheria</taxon>
        <taxon>Euarchontoglires</taxon>
        <taxon>Primates</taxon>
        <taxon>Haplorrhini</taxon>
        <taxon>Catarrhini</taxon>
        <taxon>Cercopithecidae</taxon>
        <taxon>Cercopithecinae</taxon>
        <taxon>Macaca</taxon>
    </lineage>
</organism>
<feature type="region of interest" description="Disordered" evidence="8">
    <location>
        <begin position="1"/>
        <end position="83"/>
    </location>
</feature>
<dbReference type="PROSITE" id="PS01209">
    <property type="entry name" value="LDLRA_1"/>
    <property type="match status" value="1"/>
</dbReference>
<evidence type="ECO:0000256" key="4">
    <source>
        <dbReference type="ARBA" id="ARBA00023136"/>
    </source>
</evidence>
<evidence type="ECO:0000256" key="1">
    <source>
        <dbReference type="ARBA" id="ARBA00004370"/>
    </source>
</evidence>
<accession>A0A7N9IAE6</accession>
<reference evidence="11" key="2">
    <citation type="submission" date="2025-08" db="UniProtKB">
        <authorList>
            <consortium name="Ensembl"/>
        </authorList>
    </citation>
    <scope>IDENTIFICATION</scope>
</reference>
<sequence>GCPPRAGSPSPGGAGARRAGRGRAEGGAARRAGSPRLHLAAATVRTPGADQLRSRLAATQSAAGQGGEAQSAAQPPSKARSGARLGRLCLPLLRFTPAPARPRPRGSSQVPGCRAVRPGPRVSRGRAGGAQGPRSRAPASPPRLAALGCQPPWPPPPGRARARGAGDRRVTGRCAGCCCSACGCRAAARPCCLRRRCPNCTRSCRAWGSCWRSSAGSCSRSGRRRSWSWSCARAAAPRGLPGSGRRRLQRHAGRHHPHQGLPGGGCQLPAGAGGRAGLAAMRGGLLLRAALLRGRGGAPRRPSPPAAVLGCYLFNCTARGRNVCKFALHRGYSSYSLSRAPDGAALATARASPRLGCLHTCSRYHFFCDDGCCIDITLACDGVQQCPDGSDEDFCQNLGLDRKMVTHVVASPALPGTTGPSEDAGVDSLVEKSQKATAPNKPPALSNTEKRNHSAFWGPESQIIPVMPDSSSSRKDRKEENYIFESKGDGGGGEHPAPETGAVLPLALGLAITALLLLMVACRLRLVKQKLKKARPITSEESDYLINGMYL</sequence>
<feature type="disulfide bond" evidence="7">
    <location>
        <begin position="368"/>
        <end position="386"/>
    </location>
</feature>
<dbReference type="InterPro" id="IPR023415">
    <property type="entry name" value="LDLR_class-A_CS"/>
</dbReference>
<keyword evidence="5 7" id="KW-1015">Disulfide bond</keyword>
<feature type="compositionally biased region" description="Basic residues" evidence="8">
    <location>
        <begin position="244"/>
        <end position="258"/>
    </location>
</feature>
<gene>
    <name evidence="11" type="primary">LRP11</name>
</gene>
<keyword evidence="6" id="KW-0325">Glycoprotein</keyword>
<evidence type="ECO:0000256" key="6">
    <source>
        <dbReference type="ARBA" id="ARBA00023180"/>
    </source>
</evidence>
<evidence type="ECO:0000256" key="5">
    <source>
        <dbReference type="ARBA" id="ARBA00023157"/>
    </source>
</evidence>
<dbReference type="Pfam" id="PF00057">
    <property type="entry name" value="Ldl_recept_a"/>
    <property type="match status" value="1"/>
</dbReference>
<name>A0A7N9IAE6_MACFA</name>
<keyword evidence="3 9" id="KW-1133">Transmembrane helix</keyword>
<evidence type="ECO:0000256" key="8">
    <source>
        <dbReference type="SAM" id="MobiDB-lite"/>
    </source>
</evidence>
<comment type="subcellular location">
    <subcellularLocation>
        <location evidence="1">Membrane</location>
    </subcellularLocation>
</comment>
<feature type="domain" description="Seven cysteines N-terminal" evidence="10">
    <location>
        <begin position="245"/>
        <end position="335"/>
    </location>
</feature>
<dbReference type="CDD" id="cd00112">
    <property type="entry name" value="LDLa"/>
    <property type="match status" value="1"/>
</dbReference>
<feature type="compositionally biased region" description="Low complexity" evidence="8">
    <location>
        <begin position="57"/>
        <end position="74"/>
    </location>
</feature>